<dbReference type="AlphaFoldDB" id="A0A7J7P3N4"/>
<dbReference type="Proteomes" id="UP000541444">
    <property type="component" value="Unassembled WGS sequence"/>
</dbReference>
<proteinExistence type="inferred from homology"/>
<dbReference type="OrthoDB" id="1668162at2759"/>
<dbReference type="PANTHER" id="PTHR23213:SF392">
    <property type="entry name" value="FORMIN-LIKE PROTEIN 3"/>
    <property type="match status" value="1"/>
</dbReference>
<evidence type="ECO:0000313" key="6">
    <source>
        <dbReference type="Proteomes" id="UP000541444"/>
    </source>
</evidence>
<evidence type="ECO:0000313" key="5">
    <source>
        <dbReference type="EMBL" id="KAF6173950.1"/>
    </source>
</evidence>
<evidence type="ECO:0000256" key="3">
    <source>
        <dbReference type="SAM" id="Phobius"/>
    </source>
</evidence>
<accession>A0A7J7P3N4</accession>
<reference evidence="5 6" key="1">
    <citation type="journal article" date="2020" name="IScience">
        <title>Genome Sequencing of the Endangered Kingdonia uniflora (Circaeasteraceae, Ranunculales) Reveals Potential Mechanisms of Evolutionary Specialization.</title>
        <authorList>
            <person name="Sun Y."/>
            <person name="Deng T."/>
            <person name="Zhang A."/>
            <person name="Moore M.J."/>
            <person name="Landis J.B."/>
            <person name="Lin N."/>
            <person name="Zhang H."/>
            <person name="Zhang X."/>
            <person name="Huang J."/>
            <person name="Zhang X."/>
            <person name="Sun H."/>
            <person name="Wang H."/>
        </authorList>
    </citation>
    <scope>NUCLEOTIDE SEQUENCE [LARGE SCALE GENOMIC DNA]</scope>
    <source>
        <strain evidence="5">TB1705</strain>
        <tissue evidence="5">Leaf</tissue>
    </source>
</reference>
<dbReference type="PANTHER" id="PTHR23213">
    <property type="entry name" value="FORMIN-RELATED"/>
    <property type="match status" value="1"/>
</dbReference>
<keyword evidence="6" id="KW-1185">Reference proteome</keyword>
<feature type="region of interest" description="Disordered" evidence="2">
    <location>
        <begin position="348"/>
        <end position="452"/>
    </location>
</feature>
<feature type="compositionally biased region" description="Pro residues" evidence="2">
    <location>
        <begin position="360"/>
        <end position="375"/>
    </location>
</feature>
<keyword evidence="3" id="KW-0472">Membrane</keyword>
<feature type="region of interest" description="Disordered" evidence="2">
    <location>
        <begin position="277"/>
        <end position="314"/>
    </location>
</feature>
<feature type="region of interest" description="Disordered" evidence="2">
    <location>
        <begin position="155"/>
        <end position="216"/>
    </location>
</feature>
<feature type="transmembrane region" description="Helical" evidence="3">
    <location>
        <begin position="225"/>
        <end position="245"/>
    </location>
</feature>
<sequence>MRAKILWVWNLRSDDDKVIRSAMDVRRVSCCVIVFVILLSALTAGSSGARKNDNGSSSLTLTINEDTVEKLWLYCRLDLMHIKDSLDSLPLLMKQILLDCIKKHNIEFHVYGESLSDTEIGYNKYLEFMFRWPDGSRRSLSSKLLEVAATPASAPGIPPLNLGPAPAPTGFQAPKPQPPSEAPRQPLLLPNVDLSTLPSSNEHSSDSPEISSSHVVSKKRHNEKVVIAVVVTATSTFLFATLLFYCYCKCRNRSGPGDGQKDEGPLLALSLSDYSTGSSRKSFALGNSSNKEKFGSSSFNNPSQNGKHPSSNSNLSVYSIESDIHKSSLAEGPLSVAFATVIRPSTEPSVAAGNVQTQPSKPPPGKLGPAPPPIPVDIKAGSRPPPPPPPPTGAPRPPPPPVGAPRPPPAPVGAPRPPPAPLGAPRPPPVFPIKSKVAQPSPLGPNHLGSGSSIEAAAKKTKLKPFFWDKVLANPDQSMVWHQISSGSFQFNEEMIETLFGHSANDKSKAGHKNELSSLDPSTQYIQIIDSKKAQNLSILLRALNVTTDEVCDALQEATLVLVLKEFAIVIEAAKGSAQGVMRAWAPAHPNYRNPFLMSYPLLPSSLDKLPFDQSHSIKNYGFRLRGESGTKQLSLSWKMQMSNVFKARQYRCRFAHNQLFEPAQFTELTALASLL</sequence>
<feature type="compositionally biased region" description="Pro residues" evidence="2">
    <location>
        <begin position="383"/>
        <end position="431"/>
    </location>
</feature>
<evidence type="ECO:0000256" key="1">
    <source>
        <dbReference type="ARBA" id="ARBA00025793"/>
    </source>
</evidence>
<name>A0A7J7P3N4_9MAGN</name>
<evidence type="ECO:0000259" key="4">
    <source>
        <dbReference type="Pfam" id="PF02181"/>
    </source>
</evidence>
<feature type="domain" description="FH2" evidence="4">
    <location>
        <begin position="458"/>
        <end position="557"/>
    </location>
</feature>
<dbReference type="InterPro" id="IPR015425">
    <property type="entry name" value="FH2_Formin"/>
</dbReference>
<protein>
    <recommendedName>
        <fullName evidence="4">FH2 domain-containing protein</fullName>
    </recommendedName>
</protein>
<comment type="caution">
    <text evidence="5">The sequence shown here is derived from an EMBL/GenBank/DDBJ whole genome shotgun (WGS) entry which is preliminary data.</text>
</comment>
<feature type="compositionally biased region" description="Low complexity" evidence="2">
    <location>
        <begin position="198"/>
        <end position="215"/>
    </location>
</feature>
<dbReference type="Gene3D" id="1.20.58.2220">
    <property type="entry name" value="Formin, FH2 domain"/>
    <property type="match status" value="1"/>
</dbReference>
<dbReference type="EMBL" id="JACGCM010000309">
    <property type="protein sequence ID" value="KAF6173950.1"/>
    <property type="molecule type" value="Genomic_DNA"/>
</dbReference>
<dbReference type="GO" id="GO:0051015">
    <property type="term" value="F:actin filament binding"/>
    <property type="evidence" value="ECO:0007669"/>
    <property type="project" value="InterPro"/>
</dbReference>
<comment type="similarity">
    <text evidence="1">Belongs to the formin-like family. Class-I subfamily.</text>
</comment>
<dbReference type="InterPro" id="IPR027643">
    <property type="entry name" value="Formin-like_plant"/>
</dbReference>
<dbReference type="GO" id="GO:0045010">
    <property type="term" value="P:actin nucleation"/>
    <property type="evidence" value="ECO:0007669"/>
    <property type="project" value="InterPro"/>
</dbReference>
<evidence type="ECO:0000256" key="2">
    <source>
        <dbReference type="SAM" id="MobiDB-lite"/>
    </source>
</evidence>
<keyword evidence="3" id="KW-1133">Transmembrane helix</keyword>
<dbReference type="Pfam" id="PF02181">
    <property type="entry name" value="FH2"/>
    <property type="match status" value="1"/>
</dbReference>
<dbReference type="SUPFAM" id="SSF101447">
    <property type="entry name" value="Formin homology 2 domain (FH2 domain)"/>
    <property type="match status" value="1"/>
</dbReference>
<gene>
    <name evidence="5" type="ORF">GIB67_039901</name>
</gene>
<dbReference type="InterPro" id="IPR042201">
    <property type="entry name" value="FH2_Formin_sf"/>
</dbReference>
<keyword evidence="3" id="KW-0812">Transmembrane</keyword>
<organism evidence="5 6">
    <name type="scientific">Kingdonia uniflora</name>
    <dbReference type="NCBI Taxonomy" id="39325"/>
    <lineage>
        <taxon>Eukaryota</taxon>
        <taxon>Viridiplantae</taxon>
        <taxon>Streptophyta</taxon>
        <taxon>Embryophyta</taxon>
        <taxon>Tracheophyta</taxon>
        <taxon>Spermatophyta</taxon>
        <taxon>Magnoliopsida</taxon>
        <taxon>Ranunculales</taxon>
        <taxon>Circaeasteraceae</taxon>
        <taxon>Kingdonia</taxon>
    </lineage>
</organism>